<comment type="caution">
    <text evidence="10">The sequence shown here is derived from an EMBL/GenBank/DDBJ whole genome shotgun (WGS) entry which is preliminary data.</text>
</comment>
<dbReference type="OrthoDB" id="9770099at2"/>
<name>A0A178IPU7_9BACT</name>
<dbReference type="STRING" id="1184151.AW736_04895"/>
<evidence type="ECO:0000259" key="8">
    <source>
        <dbReference type="Pfam" id="PF02687"/>
    </source>
</evidence>
<comment type="subcellular location">
    <subcellularLocation>
        <location evidence="1">Cell membrane</location>
        <topology evidence="1">Multi-pass membrane protein</topology>
    </subcellularLocation>
</comment>
<evidence type="ECO:0000259" key="9">
    <source>
        <dbReference type="Pfam" id="PF12704"/>
    </source>
</evidence>
<accession>A0A178IPU7</accession>
<evidence type="ECO:0000256" key="6">
    <source>
        <dbReference type="ARBA" id="ARBA00038076"/>
    </source>
</evidence>
<dbReference type="InterPro" id="IPR025857">
    <property type="entry name" value="MacB_PCD"/>
</dbReference>
<dbReference type="AlphaFoldDB" id="A0A178IPU7"/>
<feature type="transmembrane region" description="Helical" evidence="7">
    <location>
        <begin position="20"/>
        <end position="43"/>
    </location>
</feature>
<dbReference type="PANTHER" id="PTHR30572">
    <property type="entry name" value="MEMBRANE COMPONENT OF TRANSPORTER-RELATED"/>
    <property type="match status" value="1"/>
</dbReference>
<keyword evidence="3 7" id="KW-0812">Transmembrane</keyword>
<evidence type="ECO:0000256" key="3">
    <source>
        <dbReference type="ARBA" id="ARBA00022692"/>
    </source>
</evidence>
<dbReference type="GO" id="GO:0022857">
    <property type="term" value="F:transmembrane transporter activity"/>
    <property type="evidence" value="ECO:0007669"/>
    <property type="project" value="TreeGrafter"/>
</dbReference>
<evidence type="ECO:0000256" key="2">
    <source>
        <dbReference type="ARBA" id="ARBA00022475"/>
    </source>
</evidence>
<dbReference type="Pfam" id="PF12704">
    <property type="entry name" value="MacB_PCD"/>
    <property type="match status" value="1"/>
</dbReference>
<keyword evidence="2" id="KW-1003">Cell membrane</keyword>
<protein>
    <submittedName>
        <fullName evidence="10">Multidrug ABC transporter substrate-binding protein</fullName>
    </submittedName>
</protein>
<evidence type="ECO:0000256" key="5">
    <source>
        <dbReference type="ARBA" id="ARBA00023136"/>
    </source>
</evidence>
<dbReference type="Pfam" id="PF02687">
    <property type="entry name" value="FtsX"/>
    <property type="match status" value="1"/>
</dbReference>
<keyword evidence="4 7" id="KW-1133">Transmembrane helix</keyword>
<evidence type="ECO:0000256" key="1">
    <source>
        <dbReference type="ARBA" id="ARBA00004651"/>
    </source>
</evidence>
<dbReference type="GO" id="GO:0005886">
    <property type="term" value="C:plasma membrane"/>
    <property type="evidence" value="ECO:0007669"/>
    <property type="project" value="UniProtKB-SubCell"/>
</dbReference>
<dbReference type="PANTHER" id="PTHR30572:SF4">
    <property type="entry name" value="ABC TRANSPORTER PERMEASE YTRF"/>
    <property type="match status" value="1"/>
</dbReference>
<feature type="transmembrane region" description="Helical" evidence="7">
    <location>
        <begin position="288"/>
        <end position="313"/>
    </location>
</feature>
<dbReference type="EMBL" id="LRRQ01000040">
    <property type="protein sequence ID" value="OAM91116.1"/>
    <property type="molecule type" value="Genomic_DNA"/>
</dbReference>
<feature type="transmembrane region" description="Helical" evidence="7">
    <location>
        <begin position="334"/>
        <end position="364"/>
    </location>
</feature>
<evidence type="ECO:0000313" key="10">
    <source>
        <dbReference type="EMBL" id="OAM91116.1"/>
    </source>
</evidence>
<evidence type="ECO:0000256" key="7">
    <source>
        <dbReference type="SAM" id="Phobius"/>
    </source>
</evidence>
<comment type="similarity">
    <text evidence="6">Belongs to the ABC-4 integral membrane protein family.</text>
</comment>
<evidence type="ECO:0000256" key="4">
    <source>
        <dbReference type="ARBA" id="ARBA00022989"/>
    </source>
</evidence>
<keyword evidence="5 7" id="KW-0472">Membrane</keyword>
<feature type="domain" description="ABC3 transporter permease C-terminal" evidence="8">
    <location>
        <begin position="292"/>
        <end position="404"/>
    </location>
</feature>
<reference evidence="10 11" key="1">
    <citation type="submission" date="2016-01" db="EMBL/GenBank/DDBJ databases">
        <title>High potential of lignocellulose degradation of a new Verrucomicrobia species.</title>
        <authorList>
            <person name="Wang Y."/>
            <person name="Shi Y."/>
            <person name="Qiu Z."/>
            <person name="Liu S."/>
            <person name="Yang H."/>
        </authorList>
    </citation>
    <scope>NUCLEOTIDE SEQUENCE [LARGE SCALE GENOMIC DNA]</scope>
    <source>
        <strain evidence="10 11">TSB47</strain>
    </source>
</reference>
<dbReference type="Proteomes" id="UP000078486">
    <property type="component" value="Unassembled WGS sequence"/>
</dbReference>
<feature type="transmembrane region" description="Helical" evidence="7">
    <location>
        <begin position="376"/>
        <end position="394"/>
    </location>
</feature>
<feature type="domain" description="MacB-like periplasmic core" evidence="9">
    <location>
        <begin position="24"/>
        <end position="251"/>
    </location>
</feature>
<evidence type="ECO:0000313" key="11">
    <source>
        <dbReference type="Proteomes" id="UP000078486"/>
    </source>
</evidence>
<gene>
    <name evidence="10" type="ORF">AW736_04895</name>
</gene>
<dbReference type="RefSeq" id="WP_068769107.1">
    <property type="nucleotide sequence ID" value="NZ_CP109796.1"/>
</dbReference>
<keyword evidence="11" id="KW-1185">Reference proteome</keyword>
<sequence>MLTMLLNAFQIALREIRRNLTRAFLTVLGIIIGVAAVITMVTLGQGTTQAVKNQISSLGSNLLMLRPGAGFGPRSSSAGVPNFTEDDVTAISEQIPGIAAIAPVRNASLSTIYLQNARNTSVTGTTGAYFQINKWTIADGRIFTETEQQTGAAVCVIGNTVKRELFDNAGIPASQIIGSKIRLGKASCEVIGVLAAKGQVGMGDQDDTIIVPLAAIQRRLLGRTSARDISMISISAEENADSARLISEITALMRQRRNLQRNQDNNFSVFDTRQIAETLSSSTRMMTMLLAAVAGVSLLVGGIGIMNIMLVSVTERTREIGIRLAIGARAREVLLQFLVEAITLSSIGGLVGIAFALGLCYALAGLINVPFLFNPQINLIAFVFSAAVGILFGYTPARRAAALDPIDALRHE</sequence>
<dbReference type="InterPro" id="IPR050250">
    <property type="entry name" value="Macrolide_Exporter_MacB"/>
</dbReference>
<organism evidence="10 11">
    <name type="scientific">Termitidicoccus mucosus</name>
    <dbReference type="NCBI Taxonomy" id="1184151"/>
    <lineage>
        <taxon>Bacteria</taxon>
        <taxon>Pseudomonadati</taxon>
        <taxon>Verrucomicrobiota</taxon>
        <taxon>Opitutia</taxon>
        <taxon>Opitutales</taxon>
        <taxon>Opitutaceae</taxon>
        <taxon>Termitidicoccus</taxon>
    </lineage>
</organism>
<proteinExistence type="inferred from homology"/>
<dbReference type="InterPro" id="IPR003838">
    <property type="entry name" value="ABC3_permease_C"/>
</dbReference>